<proteinExistence type="predicted"/>
<dbReference type="InterPro" id="IPR036047">
    <property type="entry name" value="F-box-like_dom_sf"/>
</dbReference>
<dbReference type="CDD" id="cd09917">
    <property type="entry name" value="F-box_SF"/>
    <property type="match status" value="1"/>
</dbReference>
<dbReference type="AlphaFoldDB" id="A0A1V6QFW8"/>
<dbReference type="Proteomes" id="UP000191612">
    <property type="component" value="Unassembled WGS sequence"/>
</dbReference>
<sequence>MAGGFSIFPLELWLMIFQYLREESPQHISILAQTCKSFYQELNLVIYQPVRLRRLENARRFANTISGRPDLAALVKEVRHAEDMGFADFAGYSEPFYKALAKLPSLETLVMRKTLHPSTEYSPQTESQEVLTQISNAFEYLGVPESYLEDLLTDMGNRGYPLGDASDSFGLGFHPCEEDFSLQGLAQDLAERTYFSRDYLQDLIPALRTCHIGTDSDLNPDMYQPFINFNETIFTLPHLQKLCITGARFRRFGLEEASIDNRATSLKELLLLNCEVTPHDLALIIRFPRALERLTIRVPSSDVLDTQYDMDDYSFFSDKLSILHSESLEYVDLDIYWGTDYGVILHPFAVLSEVVITFTSMFGHIDEWIILPESLQKLTFRHEEGMLLQLSPLLDDIEDGNLPTALCDMPNPRKYQ</sequence>
<organism evidence="1 2">
    <name type="scientific">Penicillium solitum</name>
    <dbReference type="NCBI Taxonomy" id="60172"/>
    <lineage>
        <taxon>Eukaryota</taxon>
        <taxon>Fungi</taxon>
        <taxon>Dikarya</taxon>
        <taxon>Ascomycota</taxon>
        <taxon>Pezizomycotina</taxon>
        <taxon>Eurotiomycetes</taxon>
        <taxon>Eurotiomycetidae</taxon>
        <taxon>Eurotiales</taxon>
        <taxon>Aspergillaceae</taxon>
        <taxon>Penicillium</taxon>
    </lineage>
</organism>
<evidence type="ECO:0000313" key="1">
    <source>
        <dbReference type="EMBL" id="OQD87912.1"/>
    </source>
</evidence>
<protein>
    <recommendedName>
        <fullName evidence="3">F-box domain-containing protein</fullName>
    </recommendedName>
</protein>
<name>A0A1V6QFW8_9EURO</name>
<dbReference type="EMBL" id="MDYO01000076">
    <property type="protein sequence ID" value="OQD87912.1"/>
    <property type="molecule type" value="Genomic_DNA"/>
</dbReference>
<evidence type="ECO:0000313" key="2">
    <source>
        <dbReference type="Proteomes" id="UP000191612"/>
    </source>
</evidence>
<accession>A0A1V6QFW8</accession>
<gene>
    <name evidence="1" type="ORF">PENSOL_c076G01663</name>
</gene>
<dbReference type="SUPFAM" id="SSF81383">
    <property type="entry name" value="F-box domain"/>
    <property type="match status" value="1"/>
</dbReference>
<reference evidence="2" key="1">
    <citation type="journal article" date="2017" name="Nat. Microbiol.">
        <title>Global analysis of biosynthetic gene clusters reveals vast potential of secondary metabolite production in Penicillium species.</title>
        <authorList>
            <person name="Nielsen J.C."/>
            <person name="Grijseels S."/>
            <person name="Prigent S."/>
            <person name="Ji B."/>
            <person name="Dainat J."/>
            <person name="Nielsen K.F."/>
            <person name="Frisvad J.C."/>
            <person name="Workman M."/>
            <person name="Nielsen J."/>
        </authorList>
    </citation>
    <scope>NUCLEOTIDE SEQUENCE [LARGE SCALE GENOMIC DNA]</scope>
    <source>
        <strain evidence="2">IBT 29525</strain>
    </source>
</reference>
<comment type="caution">
    <text evidence="1">The sequence shown here is derived from an EMBL/GenBank/DDBJ whole genome shotgun (WGS) entry which is preliminary data.</text>
</comment>
<dbReference type="SUPFAM" id="SSF52047">
    <property type="entry name" value="RNI-like"/>
    <property type="match status" value="1"/>
</dbReference>
<keyword evidence="2" id="KW-1185">Reference proteome</keyword>
<evidence type="ECO:0008006" key="3">
    <source>
        <dbReference type="Google" id="ProtNLM"/>
    </source>
</evidence>